<dbReference type="RefSeq" id="WP_189150805.1">
    <property type="nucleotide sequence ID" value="NZ_BAABER010000024.1"/>
</dbReference>
<organism evidence="2 3">
    <name type="scientific">Streptomyces lacrimifluminis</name>
    <dbReference type="NCBI Taxonomy" id="1500077"/>
    <lineage>
        <taxon>Bacteria</taxon>
        <taxon>Bacillati</taxon>
        <taxon>Actinomycetota</taxon>
        <taxon>Actinomycetes</taxon>
        <taxon>Kitasatosporales</taxon>
        <taxon>Streptomycetaceae</taxon>
        <taxon>Streptomyces</taxon>
    </lineage>
</organism>
<protein>
    <submittedName>
        <fullName evidence="2">Uncharacterized protein</fullName>
    </submittedName>
</protein>
<name>A0A917LC25_9ACTN</name>
<dbReference type="Proteomes" id="UP000625682">
    <property type="component" value="Unassembled WGS sequence"/>
</dbReference>
<dbReference type="AlphaFoldDB" id="A0A917LC25"/>
<feature type="transmembrane region" description="Helical" evidence="1">
    <location>
        <begin position="43"/>
        <end position="65"/>
    </location>
</feature>
<gene>
    <name evidence="2" type="ORF">GCM10012282_63000</name>
</gene>
<comment type="caution">
    <text evidence="2">The sequence shown here is derived from an EMBL/GenBank/DDBJ whole genome shotgun (WGS) entry which is preliminary data.</text>
</comment>
<evidence type="ECO:0000256" key="1">
    <source>
        <dbReference type="SAM" id="Phobius"/>
    </source>
</evidence>
<keyword evidence="3" id="KW-1185">Reference proteome</keyword>
<keyword evidence="1" id="KW-0812">Transmembrane</keyword>
<accession>A0A917LC25</accession>
<keyword evidence="1" id="KW-1133">Transmembrane helix</keyword>
<keyword evidence="1" id="KW-0472">Membrane</keyword>
<evidence type="ECO:0000313" key="2">
    <source>
        <dbReference type="EMBL" id="GGJ57155.1"/>
    </source>
</evidence>
<evidence type="ECO:0000313" key="3">
    <source>
        <dbReference type="Proteomes" id="UP000625682"/>
    </source>
</evidence>
<reference evidence="2" key="2">
    <citation type="submission" date="2020-09" db="EMBL/GenBank/DDBJ databases">
        <authorList>
            <person name="Sun Q."/>
            <person name="Zhou Y."/>
        </authorList>
    </citation>
    <scope>NUCLEOTIDE SEQUENCE</scope>
    <source>
        <strain evidence="2">CGMCC 4.7272</strain>
    </source>
</reference>
<proteinExistence type="predicted"/>
<reference evidence="2" key="1">
    <citation type="journal article" date="2014" name="Int. J. Syst. Evol. Microbiol.">
        <title>Complete genome sequence of Corynebacterium casei LMG S-19264T (=DSM 44701T), isolated from a smear-ripened cheese.</title>
        <authorList>
            <consortium name="US DOE Joint Genome Institute (JGI-PGF)"/>
            <person name="Walter F."/>
            <person name="Albersmeier A."/>
            <person name="Kalinowski J."/>
            <person name="Ruckert C."/>
        </authorList>
    </citation>
    <scope>NUCLEOTIDE SEQUENCE</scope>
    <source>
        <strain evidence="2">CGMCC 4.7272</strain>
    </source>
</reference>
<sequence length="93" mass="9911">MTFTAAKAVAAAALFIGWDLLGARSLKPERQLSASTLFDLVKLAFGVLAGSGALVALVVAYPQVLTCCPDHRCRRHGPSPSRTVVLWHLRGLP</sequence>
<dbReference type="EMBL" id="BMMU01000026">
    <property type="protein sequence ID" value="GGJ57155.1"/>
    <property type="molecule type" value="Genomic_DNA"/>
</dbReference>